<reference evidence="1 2" key="1">
    <citation type="submission" date="2016-01" db="EMBL/GenBank/DDBJ databases">
        <title>The draft genome sequence of Aquimarina sp. RZW4-3-2.</title>
        <authorList>
            <person name="Wang Y."/>
        </authorList>
    </citation>
    <scope>NUCLEOTIDE SEQUENCE [LARGE SCALE GENOMIC DNA]</scope>
    <source>
        <strain evidence="1 2">RZW4-3-2</strain>
    </source>
</reference>
<gene>
    <name evidence="1" type="ORF">AWE51_18090</name>
</gene>
<dbReference type="Proteomes" id="UP000076715">
    <property type="component" value="Unassembled WGS sequence"/>
</dbReference>
<organism evidence="1 2">
    <name type="scientific">Aquimarina aggregata</name>
    <dbReference type="NCBI Taxonomy" id="1642818"/>
    <lineage>
        <taxon>Bacteria</taxon>
        <taxon>Pseudomonadati</taxon>
        <taxon>Bacteroidota</taxon>
        <taxon>Flavobacteriia</taxon>
        <taxon>Flavobacteriales</taxon>
        <taxon>Flavobacteriaceae</taxon>
        <taxon>Aquimarina</taxon>
    </lineage>
</organism>
<dbReference type="EMBL" id="LQRT01000058">
    <property type="protein sequence ID" value="KZS38459.1"/>
    <property type="molecule type" value="Genomic_DNA"/>
</dbReference>
<evidence type="ECO:0000313" key="2">
    <source>
        <dbReference type="Proteomes" id="UP000076715"/>
    </source>
</evidence>
<comment type="caution">
    <text evidence="1">The sequence shown here is derived from an EMBL/GenBank/DDBJ whole genome shotgun (WGS) entry which is preliminary data.</text>
</comment>
<proteinExistence type="predicted"/>
<protein>
    <submittedName>
        <fullName evidence="1">Uncharacterized protein</fullName>
    </submittedName>
</protein>
<name>A0A162X719_9FLAO</name>
<accession>A0A162X719</accession>
<keyword evidence="2" id="KW-1185">Reference proteome</keyword>
<evidence type="ECO:0000313" key="1">
    <source>
        <dbReference type="EMBL" id="KZS38459.1"/>
    </source>
</evidence>
<dbReference type="STRING" id="1642818.AWE51_18090"/>
<sequence>MSNAQQSSSNSNNAVEYNTTTRSVFLRPLASSKVTITEESVAGSKYYKETFLMGSVYVKNKLLGKYKVRYNAYDDEVEVLQNGKTSALHYEEDITVNLDEYTFKILRDNTNKKSYYVDFHEGKNTSLVLQPKIVLKKPVEPKNGFGGKMPATFDKEYKYFIKNIAGNLIPVKLKKKEVLQILSNKKSEIEKFASSNKLSFKKERDLVKIVSHYNTL</sequence>
<dbReference type="AlphaFoldDB" id="A0A162X719"/>